<dbReference type="EMBL" id="LWQT01000063">
    <property type="protein sequence ID" value="OAN49450.1"/>
    <property type="molecule type" value="Genomic_DNA"/>
</dbReference>
<comment type="caution">
    <text evidence="2">The sequence shown here is derived from an EMBL/GenBank/DDBJ whole genome shotgun (WGS) entry which is preliminary data.</text>
</comment>
<organism evidence="2 3">
    <name type="scientific">Paramagnetospirillum marisnigri</name>
    <dbReference type="NCBI Taxonomy" id="1285242"/>
    <lineage>
        <taxon>Bacteria</taxon>
        <taxon>Pseudomonadati</taxon>
        <taxon>Pseudomonadota</taxon>
        <taxon>Alphaproteobacteria</taxon>
        <taxon>Rhodospirillales</taxon>
        <taxon>Magnetospirillaceae</taxon>
        <taxon>Paramagnetospirillum</taxon>
    </lineage>
</organism>
<dbReference type="Pfam" id="PF13676">
    <property type="entry name" value="TIR_2"/>
    <property type="match status" value="1"/>
</dbReference>
<dbReference type="SUPFAM" id="SSF52200">
    <property type="entry name" value="Toll/Interleukin receptor TIR domain"/>
    <property type="match status" value="1"/>
</dbReference>
<dbReference type="InterPro" id="IPR000157">
    <property type="entry name" value="TIR_dom"/>
</dbReference>
<dbReference type="GO" id="GO:0007165">
    <property type="term" value="P:signal transduction"/>
    <property type="evidence" value="ECO:0007669"/>
    <property type="project" value="InterPro"/>
</dbReference>
<evidence type="ECO:0000313" key="2">
    <source>
        <dbReference type="EMBL" id="OAN49450.1"/>
    </source>
</evidence>
<dbReference type="InterPro" id="IPR035897">
    <property type="entry name" value="Toll_tir_struct_dom_sf"/>
</dbReference>
<feature type="domain" description="TIR" evidence="1">
    <location>
        <begin position="291"/>
        <end position="414"/>
    </location>
</feature>
<dbReference type="Pfam" id="PF13289">
    <property type="entry name" value="SIR2_2"/>
    <property type="match status" value="1"/>
</dbReference>
<accession>A0A178ML85</accession>
<evidence type="ECO:0000313" key="3">
    <source>
        <dbReference type="Proteomes" id="UP000078428"/>
    </source>
</evidence>
<reference evidence="2 3" key="1">
    <citation type="submission" date="2016-04" db="EMBL/GenBank/DDBJ databases">
        <title>Draft genome sequence of freshwater magnetotactic bacteria Magnetospirillum marisnigri SP-1 and Magnetospirillum moscoviense BB-1.</title>
        <authorList>
            <person name="Koziaeva V."/>
            <person name="Dziuba M.V."/>
            <person name="Ivanov T.M."/>
            <person name="Kuznetsov B."/>
            <person name="Grouzdev D.S."/>
        </authorList>
    </citation>
    <scope>NUCLEOTIDE SEQUENCE [LARGE SCALE GENOMIC DNA]</scope>
    <source>
        <strain evidence="2 3">SP-1</strain>
    </source>
</reference>
<dbReference type="Gene3D" id="3.40.50.10140">
    <property type="entry name" value="Toll/interleukin-1 receptor homology (TIR) domain"/>
    <property type="match status" value="1"/>
</dbReference>
<dbReference type="Proteomes" id="UP000078428">
    <property type="component" value="Unassembled WGS sequence"/>
</dbReference>
<evidence type="ECO:0000259" key="1">
    <source>
        <dbReference type="Pfam" id="PF13676"/>
    </source>
</evidence>
<gene>
    <name evidence="2" type="ORF">A6A04_19400</name>
</gene>
<name>A0A178ML85_9PROT</name>
<sequence length="438" mass="49215">MLSDAEWDRLIRAIRQGQMIPIIGERLSLVDQDGLSRSYASALAEQMVRDDLVDEALLAPDVSLIQLAESFVSRGGNIVDFYDELLRASETVSLPVAKPLAQLASITDFKLFVSLGSDALLQKAIEEARPSEVVQHRVFRPGEVQDIGPEWPPSRPTVYHLFGRISAMPDYVASHDDLLEFMHALQSGTNRPRELFTRLSSNSLLIIGSAFSDWLALFFMRMSSEQRLSDRKQQVILVDDGVERRDELNSFVSHFSKRTRLVAQSAERFVEELRARWSSQSGEEVSAEVDVFISYAREDLEQATQLRAGLLARFPRLGIWLDKEGGLGAGDDYARKIHQQIRQAKAFIPIMSRTTGDADASRFFRREWAWAEARAFELGDVPFILPVSIDGDPDYGRADVPDTFKRLHWAALGGGAVTPDFVEAVLRVIRTHKKQVVA</sequence>
<keyword evidence="3" id="KW-1185">Reference proteome</keyword>
<dbReference type="AlphaFoldDB" id="A0A178ML85"/>
<protein>
    <recommendedName>
        <fullName evidence="1">TIR domain-containing protein</fullName>
    </recommendedName>
</protein>
<proteinExistence type="predicted"/>